<dbReference type="Proteomes" id="UP000295741">
    <property type="component" value="Unassembled WGS sequence"/>
</dbReference>
<protein>
    <submittedName>
        <fullName evidence="5">Periplasmic chaperone for outer membrane proteins SurA</fullName>
    </submittedName>
</protein>
<dbReference type="OrthoDB" id="14196at2"/>
<comment type="caution">
    <text evidence="5">The sequence shown here is derived from an EMBL/GenBank/DDBJ whole genome shotgun (WGS) entry which is preliminary data.</text>
</comment>
<feature type="domain" description="PpiC" evidence="4">
    <location>
        <begin position="175"/>
        <end position="277"/>
    </location>
</feature>
<accession>A0A4R6IVA0</accession>
<proteinExistence type="predicted"/>
<evidence type="ECO:0000256" key="2">
    <source>
        <dbReference type="PROSITE-ProRule" id="PRU00278"/>
    </source>
</evidence>
<evidence type="ECO:0000259" key="4">
    <source>
        <dbReference type="PROSITE" id="PS50198"/>
    </source>
</evidence>
<dbReference type="InterPro" id="IPR027304">
    <property type="entry name" value="Trigger_fact/SurA_dom_sf"/>
</dbReference>
<evidence type="ECO:0000313" key="5">
    <source>
        <dbReference type="EMBL" id="TDO26277.1"/>
    </source>
</evidence>
<dbReference type="PANTHER" id="PTHR47637:SF1">
    <property type="entry name" value="CHAPERONE SURA"/>
    <property type="match status" value="1"/>
</dbReference>
<reference evidence="5 6" key="1">
    <citation type="submission" date="2019-03" db="EMBL/GenBank/DDBJ databases">
        <title>Genomic Encyclopedia of Archaeal and Bacterial Type Strains, Phase II (KMG-II): from individual species to whole genera.</title>
        <authorList>
            <person name="Goeker M."/>
        </authorList>
    </citation>
    <scope>NUCLEOTIDE SEQUENCE [LARGE SCALE GENOMIC DNA]</scope>
    <source>
        <strain evidence="5 6">DSM 28323</strain>
    </source>
</reference>
<keyword evidence="2" id="KW-0413">Isomerase</keyword>
<dbReference type="SUPFAM" id="SSF54534">
    <property type="entry name" value="FKBP-like"/>
    <property type="match status" value="2"/>
</dbReference>
<dbReference type="Pfam" id="PF00639">
    <property type="entry name" value="Rotamase"/>
    <property type="match status" value="2"/>
</dbReference>
<dbReference type="InterPro" id="IPR000297">
    <property type="entry name" value="PPIase_PpiC"/>
</dbReference>
<dbReference type="InterPro" id="IPR046357">
    <property type="entry name" value="PPIase_dom_sf"/>
</dbReference>
<sequence>MKKVLLIVIMLCAGLVSVMAQTKKVVADKIVGQVGDRIILRSDILNAISDMKRQYQGQENVIIPTECQVLEGQLIQKALILQAEKDSLSVTEEEIDATIDNRIRAAIQQYGSKDVLEEIAGKTIYQLKEDFRITFREQKLAEQMQNKIIETVKITPTEVKAYYNKIPKDSLPFYESEVELSQIVIIPKANRDVEEYVSKQMYDYKRQVENGTQKFEALVKLYSEDPGSKDAGGQYNLNRNDKNWDPAFLAASFRLKENQVSQVVKSKFGLHIIQLMSRSGDEAVVRHILRIPPVTDDEVKEAVAKLDSVRKQLKAGTIAFGEAVSKYSDDENSKFNAGAITAGQDGNIFLSIDMLDKDMVVALKDLKPGDFSAPQVYTDERGRKAVRLLYLKRRTEPHRENLMDDYNRIAQRALEFKKNEALEKWFKEHIPTYFVSIDKDFTGCDSIKDWKAAADKADKARKN</sequence>
<dbReference type="AlphaFoldDB" id="A0A4R6IVA0"/>
<dbReference type="GO" id="GO:0003755">
    <property type="term" value="F:peptidyl-prolyl cis-trans isomerase activity"/>
    <property type="evidence" value="ECO:0007669"/>
    <property type="project" value="UniProtKB-KW"/>
</dbReference>
<dbReference type="InterPro" id="IPR050280">
    <property type="entry name" value="OMP_Chaperone_SurA"/>
</dbReference>
<evidence type="ECO:0000256" key="3">
    <source>
        <dbReference type="SAM" id="SignalP"/>
    </source>
</evidence>
<dbReference type="Gene3D" id="3.10.50.40">
    <property type="match status" value="2"/>
</dbReference>
<keyword evidence="1 3" id="KW-0732">Signal</keyword>
<dbReference type="EMBL" id="SNWP01000011">
    <property type="protein sequence ID" value="TDO26277.1"/>
    <property type="molecule type" value="Genomic_DNA"/>
</dbReference>
<evidence type="ECO:0000313" key="6">
    <source>
        <dbReference type="Proteomes" id="UP000295741"/>
    </source>
</evidence>
<keyword evidence="6" id="KW-1185">Reference proteome</keyword>
<gene>
    <name evidence="5" type="ORF">BC659_1582</name>
</gene>
<dbReference type="SUPFAM" id="SSF109998">
    <property type="entry name" value="Triger factor/SurA peptide-binding domain-like"/>
    <property type="match status" value="1"/>
</dbReference>
<organism evidence="5 6">
    <name type="scientific">Sediminibacterium goheungense</name>
    <dbReference type="NCBI Taxonomy" id="1086393"/>
    <lineage>
        <taxon>Bacteria</taxon>
        <taxon>Pseudomonadati</taxon>
        <taxon>Bacteroidota</taxon>
        <taxon>Chitinophagia</taxon>
        <taxon>Chitinophagales</taxon>
        <taxon>Chitinophagaceae</taxon>
        <taxon>Sediminibacterium</taxon>
    </lineage>
</organism>
<name>A0A4R6IVA0_9BACT</name>
<dbReference type="PROSITE" id="PS50198">
    <property type="entry name" value="PPIC_PPIASE_2"/>
    <property type="match status" value="2"/>
</dbReference>
<feature type="signal peptide" evidence="3">
    <location>
        <begin position="1"/>
        <end position="20"/>
    </location>
</feature>
<evidence type="ECO:0000256" key="1">
    <source>
        <dbReference type="ARBA" id="ARBA00022729"/>
    </source>
</evidence>
<dbReference type="Gene3D" id="1.10.4030.10">
    <property type="entry name" value="Porin chaperone SurA, peptide-binding domain"/>
    <property type="match status" value="1"/>
</dbReference>
<dbReference type="RefSeq" id="WP_133474139.1">
    <property type="nucleotide sequence ID" value="NZ_SNWP01000011.1"/>
</dbReference>
<feature type="domain" description="PpiC" evidence="4">
    <location>
        <begin position="280"/>
        <end position="374"/>
    </location>
</feature>
<keyword evidence="2" id="KW-0697">Rotamase</keyword>
<dbReference type="PANTHER" id="PTHR47637">
    <property type="entry name" value="CHAPERONE SURA"/>
    <property type="match status" value="1"/>
</dbReference>
<feature type="chain" id="PRO_5020240259" evidence="3">
    <location>
        <begin position="21"/>
        <end position="463"/>
    </location>
</feature>